<comment type="similarity">
    <text evidence="1">Belongs to the aldehyde dehydrogenase family.</text>
</comment>
<accession>A0A919FAA2</accession>
<dbReference type="SUPFAM" id="SSF53720">
    <property type="entry name" value="ALDH-like"/>
    <property type="match status" value="1"/>
</dbReference>
<dbReference type="Gene3D" id="3.40.605.10">
    <property type="entry name" value="Aldehyde Dehydrogenase, Chain A, domain 1"/>
    <property type="match status" value="1"/>
</dbReference>
<evidence type="ECO:0000259" key="6">
    <source>
        <dbReference type="Pfam" id="PF00171"/>
    </source>
</evidence>
<proteinExistence type="inferred from homology"/>
<reference evidence="7" key="2">
    <citation type="submission" date="2020-09" db="EMBL/GenBank/DDBJ databases">
        <authorList>
            <person name="Sun Q."/>
            <person name="Ohkuma M."/>
        </authorList>
    </citation>
    <scope>NUCLEOTIDE SEQUENCE</scope>
    <source>
        <strain evidence="7">JCM 13306</strain>
    </source>
</reference>
<dbReference type="InterPro" id="IPR016161">
    <property type="entry name" value="Ald_DH/histidinol_DH"/>
</dbReference>
<evidence type="ECO:0000256" key="3">
    <source>
        <dbReference type="ARBA" id="ARBA00050769"/>
    </source>
</evidence>
<dbReference type="RefSeq" id="WP_434027720.1">
    <property type="nucleotide sequence ID" value="NZ_BNBA01000031.1"/>
</dbReference>
<comment type="catalytic activity">
    <reaction evidence="3">
        <text>2,5-dioxopentanoate + NAD(+) + H2O = 2-oxoglutarate + NADH + 2 H(+)</text>
        <dbReference type="Rhea" id="RHEA:47152"/>
        <dbReference type="ChEBI" id="CHEBI:15377"/>
        <dbReference type="ChEBI" id="CHEBI:15378"/>
        <dbReference type="ChEBI" id="CHEBI:16810"/>
        <dbReference type="ChEBI" id="CHEBI:57540"/>
        <dbReference type="ChEBI" id="CHEBI:57945"/>
        <dbReference type="ChEBI" id="CHEBI:58136"/>
    </reaction>
</comment>
<dbReference type="InterPro" id="IPR016162">
    <property type="entry name" value="Ald_DH_N"/>
</dbReference>
<protein>
    <recommendedName>
        <fullName evidence="5">2,5-dioxovalerate dehydrogenase</fullName>
        <ecNumber evidence="5">1.2.1.26</ecNumber>
    </recommendedName>
</protein>
<reference evidence="7" key="1">
    <citation type="journal article" date="2014" name="Int. J. Syst. Evol. Microbiol.">
        <title>Complete genome sequence of Corynebacterium casei LMG S-19264T (=DSM 44701T), isolated from a smear-ripened cheese.</title>
        <authorList>
            <consortium name="US DOE Joint Genome Institute (JGI-PGF)"/>
            <person name="Walter F."/>
            <person name="Albersmeier A."/>
            <person name="Kalinowski J."/>
            <person name="Ruckert C."/>
        </authorList>
    </citation>
    <scope>NUCLEOTIDE SEQUENCE</scope>
    <source>
        <strain evidence="7">JCM 13306</strain>
    </source>
</reference>
<dbReference type="EC" id="1.2.1.26" evidence="5"/>
<keyword evidence="2" id="KW-0560">Oxidoreductase</keyword>
<comment type="caution">
    <text evidence="7">The sequence shown here is derived from an EMBL/GenBank/DDBJ whole genome shotgun (WGS) entry which is preliminary data.</text>
</comment>
<evidence type="ECO:0000313" key="7">
    <source>
        <dbReference type="EMBL" id="GHH58540.1"/>
    </source>
</evidence>
<evidence type="ECO:0000256" key="5">
    <source>
        <dbReference type="ARBA" id="ARBA00067023"/>
    </source>
</evidence>
<organism evidence="7 8">
    <name type="scientific">Xanthomonas boreopolis</name>
    <dbReference type="NCBI Taxonomy" id="86183"/>
    <lineage>
        <taxon>Bacteria</taxon>
        <taxon>Pseudomonadati</taxon>
        <taxon>Pseudomonadota</taxon>
        <taxon>Gammaproteobacteria</taxon>
        <taxon>Lysobacterales</taxon>
        <taxon>Lysobacteraceae</taxon>
        <taxon>Xanthomonas</taxon>
    </lineage>
</organism>
<dbReference type="PANTHER" id="PTHR43353">
    <property type="entry name" value="SUCCINATE-SEMIALDEHYDE DEHYDROGENASE, MITOCHONDRIAL"/>
    <property type="match status" value="1"/>
</dbReference>
<dbReference type="Gene3D" id="3.40.309.10">
    <property type="entry name" value="Aldehyde Dehydrogenase, Chain A, domain 2"/>
    <property type="match status" value="1"/>
</dbReference>
<dbReference type="Proteomes" id="UP000623958">
    <property type="component" value="Unassembled WGS sequence"/>
</dbReference>
<evidence type="ECO:0000256" key="4">
    <source>
        <dbReference type="ARBA" id="ARBA00051918"/>
    </source>
</evidence>
<dbReference type="InterPro" id="IPR016163">
    <property type="entry name" value="Ald_DH_C"/>
</dbReference>
<dbReference type="GO" id="GO:0047533">
    <property type="term" value="F:2,5-dioxovalerate dehydrogenase (NADP+) activity"/>
    <property type="evidence" value="ECO:0007669"/>
    <property type="project" value="UniProtKB-EC"/>
</dbReference>
<dbReference type="InterPro" id="IPR050740">
    <property type="entry name" value="Aldehyde_DH_Superfamily"/>
</dbReference>
<keyword evidence="8" id="KW-1185">Reference proteome</keyword>
<dbReference type="InterPro" id="IPR015590">
    <property type="entry name" value="Aldehyde_DH_dom"/>
</dbReference>
<name>A0A919FAA2_9XANT</name>
<dbReference type="Pfam" id="PF00171">
    <property type="entry name" value="Aldedh"/>
    <property type="match status" value="1"/>
</dbReference>
<evidence type="ECO:0000313" key="8">
    <source>
        <dbReference type="Proteomes" id="UP000623958"/>
    </source>
</evidence>
<dbReference type="PANTHER" id="PTHR43353:SF3">
    <property type="entry name" value="ALDEHYDE DEHYDROGENASE-RELATED"/>
    <property type="match status" value="1"/>
</dbReference>
<evidence type="ECO:0000256" key="1">
    <source>
        <dbReference type="ARBA" id="ARBA00009986"/>
    </source>
</evidence>
<sequence>MNETIQPILLAGRWQPSLEAKGSFRAADPTTGEAIGPAFPISGAADVEAAVAAASAIAAELAAAPVEKIAAFLEAYADALDADADELVALAHVETALPAPTRLRGNELPRTSGQLRQAAKAVREHAWTQPVIDTAAGLRAHLAPLAKPVVVFGPNNFPFAFNAIAGSDFASAIAARNPVIAKAHPLHPATSQRMAQLAHRALLASGLPAAAVQMLHHLDNAAGLKLAGDARIGAIGFTGSRGGGLALKAAADAAGIPFYAELSSVNPVFMLPGALAERGEALAMEFFASCTLGSGQFCTNPGVVVVPRGSEGDAFVAKAAAHFAGASPMVLFSRSGVEHVAQGVDTLRKAGAEVLAVAPDRGEAGFRYPPTLLSVDAADFLARPRELQTEAFGPVSLLVRARDTDEMVAVARAFEGNLTGTLYRAADGSDDAAWRAIAPVLRVRVGRLINSKMPTGVAVSAAQNHGGPFPSTGHPGFTAVGMPGAIRRFAALHSYDAVPDALLPVELRDANPGGVQRLVDGRWTTADVGTPA</sequence>
<dbReference type="FunFam" id="3.40.605.10:FF:000037">
    <property type="entry name" value="NADP-dependent fatty aldehyde dehydrogenase"/>
    <property type="match status" value="1"/>
</dbReference>
<dbReference type="EMBL" id="BNBA01000031">
    <property type="protein sequence ID" value="GHH58540.1"/>
    <property type="molecule type" value="Genomic_DNA"/>
</dbReference>
<dbReference type="AlphaFoldDB" id="A0A919FAA2"/>
<feature type="domain" description="Aldehyde dehydrogenase" evidence="6">
    <location>
        <begin position="22"/>
        <end position="423"/>
    </location>
</feature>
<gene>
    <name evidence="7" type="ORF">GCM10009090_31540</name>
</gene>
<comment type="catalytic activity">
    <reaction evidence="4">
        <text>2,5-dioxopentanoate + NADP(+) + H2O = 2-oxoglutarate + NADPH + 2 H(+)</text>
        <dbReference type="Rhea" id="RHEA:11296"/>
        <dbReference type="ChEBI" id="CHEBI:15377"/>
        <dbReference type="ChEBI" id="CHEBI:15378"/>
        <dbReference type="ChEBI" id="CHEBI:16810"/>
        <dbReference type="ChEBI" id="CHEBI:57783"/>
        <dbReference type="ChEBI" id="CHEBI:58136"/>
        <dbReference type="ChEBI" id="CHEBI:58349"/>
        <dbReference type="EC" id="1.2.1.26"/>
    </reaction>
</comment>
<evidence type="ECO:0000256" key="2">
    <source>
        <dbReference type="ARBA" id="ARBA00023002"/>
    </source>
</evidence>